<evidence type="ECO:0000256" key="1">
    <source>
        <dbReference type="SAM" id="MobiDB-lite"/>
    </source>
</evidence>
<accession>A0A1H3BK84</accession>
<evidence type="ECO:0000313" key="2">
    <source>
        <dbReference type="EMBL" id="SDX42195.1"/>
    </source>
</evidence>
<keyword evidence="2" id="KW-0830">Ubiquinone</keyword>
<dbReference type="AlphaFoldDB" id="A0A1H3BK84"/>
<dbReference type="EMBL" id="FNNA01000006">
    <property type="protein sequence ID" value="SDX42195.1"/>
    <property type="molecule type" value="Genomic_DNA"/>
</dbReference>
<dbReference type="PANTHER" id="PTHR12910:SF2">
    <property type="entry name" value="NADH DEHYDROGENASE [UBIQUINONE] 1 ALPHA SUBCOMPLEX SUBUNIT 12"/>
    <property type="match status" value="1"/>
</dbReference>
<dbReference type="InterPro" id="IPR007763">
    <property type="entry name" value="NDUFA12"/>
</dbReference>
<dbReference type="STRING" id="1545044.SAMN05444276_10658"/>
<reference evidence="3" key="1">
    <citation type="submission" date="2016-10" db="EMBL/GenBank/DDBJ databases">
        <authorList>
            <person name="Varghese N."/>
            <person name="Submissions S."/>
        </authorList>
    </citation>
    <scope>NUCLEOTIDE SEQUENCE [LARGE SCALE GENOMIC DNA]</scope>
    <source>
        <strain evidence="3">DSM 29303</strain>
    </source>
</reference>
<gene>
    <name evidence="2" type="ORF">SAMN05444276_10658</name>
</gene>
<dbReference type="GO" id="GO:0006979">
    <property type="term" value="P:response to oxidative stress"/>
    <property type="evidence" value="ECO:0007669"/>
    <property type="project" value="TreeGrafter"/>
</dbReference>
<dbReference type="PANTHER" id="PTHR12910">
    <property type="entry name" value="NADH-UBIQUINONE OXIDOREDUCTASE SUBUNIT B17.2"/>
    <property type="match status" value="1"/>
</dbReference>
<sequence>MLDPGAGIGDTGGGFSREGAAMWIVDRLLTWWNGQTLGTQLWTARHGLRVGEDAQGNVYYQTQGGKRRWVIYNGEAEASRVPPEWHGWLHFTFDQPPTEAPLPRKAWEQPHRANQTGLPGAYRPAGSLVRAEPAQRRDYDAWQPE</sequence>
<protein>
    <submittedName>
        <fullName evidence="2">NADH:ubiquinone oxidoreductase subunit</fullName>
    </submittedName>
</protein>
<dbReference type="NCBIfam" id="NF006040">
    <property type="entry name" value="PRK08183.1"/>
    <property type="match status" value="1"/>
</dbReference>
<proteinExistence type="predicted"/>
<evidence type="ECO:0000313" key="3">
    <source>
        <dbReference type="Proteomes" id="UP000182944"/>
    </source>
</evidence>
<dbReference type="Pfam" id="PF05071">
    <property type="entry name" value="NDUFA12"/>
    <property type="match status" value="1"/>
</dbReference>
<dbReference type="Proteomes" id="UP000182944">
    <property type="component" value="Unassembled WGS sequence"/>
</dbReference>
<name>A0A1H3BK84_9RHOB</name>
<organism evidence="2 3">
    <name type="scientific">Paracoccus sanguinis</name>
    <dbReference type="NCBI Taxonomy" id="1545044"/>
    <lineage>
        <taxon>Bacteria</taxon>
        <taxon>Pseudomonadati</taxon>
        <taxon>Pseudomonadota</taxon>
        <taxon>Alphaproteobacteria</taxon>
        <taxon>Rhodobacterales</taxon>
        <taxon>Paracoccaceae</taxon>
        <taxon>Paracoccus</taxon>
    </lineage>
</organism>
<keyword evidence="3" id="KW-1185">Reference proteome</keyword>
<feature type="region of interest" description="Disordered" evidence="1">
    <location>
        <begin position="108"/>
        <end position="145"/>
    </location>
</feature>
<feature type="compositionally biased region" description="Basic and acidic residues" evidence="1">
    <location>
        <begin position="133"/>
        <end position="145"/>
    </location>
</feature>
<dbReference type="GO" id="GO:0045271">
    <property type="term" value="C:respiratory chain complex I"/>
    <property type="evidence" value="ECO:0007669"/>
    <property type="project" value="InterPro"/>
</dbReference>